<dbReference type="OrthoDB" id="6454546at2759"/>
<proteinExistence type="predicted"/>
<protein>
    <submittedName>
        <fullName evidence="1">Uncharacterized protein</fullName>
    </submittedName>
</protein>
<comment type="caution">
    <text evidence="1">The sequence shown here is derived from an EMBL/GenBank/DDBJ whole genome shotgun (WGS) entry which is preliminary data.</text>
</comment>
<gene>
    <name evidence="1" type="ORF">NPIL_239921</name>
</gene>
<reference evidence="1" key="1">
    <citation type="submission" date="2020-08" db="EMBL/GenBank/DDBJ databases">
        <title>Multicomponent nature underlies the extraordinary mechanical properties of spider dragline silk.</title>
        <authorList>
            <person name="Kono N."/>
            <person name="Nakamura H."/>
            <person name="Mori M."/>
            <person name="Yoshida Y."/>
            <person name="Ohtoshi R."/>
            <person name="Malay A.D."/>
            <person name="Moran D.A.P."/>
            <person name="Tomita M."/>
            <person name="Numata K."/>
            <person name="Arakawa K."/>
        </authorList>
    </citation>
    <scope>NUCLEOTIDE SEQUENCE</scope>
</reference>
<dbReference type="EMBL" id="BMAW01106490">
    <property type="protein sequence ID" value="GFT24574.1"/>
    <property type="molecule type" value="Genomic_DNA"/>
</dbReference>
<accession>A0A8X6NMW5</accession>
<organism evidence="1 2">
    <name type="scientific">Nephila pilipes</name>
    <name type="common">Giant wood spider</name>
    <name type="synonym">Nephila maculata</name>
    <dbReference type="NCBI Taxonomy" id="299642"/>
    <lineage>
        <taxon>Eukaryota</taxon>
        <taxon>Metazoa</taxon>
        <taxon>Ecdysozoa</taxon>
        <taxon>Arthropoda</taxon>
        <taxon>Chelicerata</taxon>
        <taxon>Arachnida</taxon>
        <taxon>Araneae</taxon>
        <taxon>Araneomorphae</taxon>
        <taxon>Entelegynae</taxon>
        <taxon>Araneoidea</taxon>
        <taxon>Nephilidae</taxon>
        <taxon>Nephila</taxon>
    </lineage>
</organism>
<sequence length="91" mass="10547">MDQFYHHHVSEQHNVQSRKHCVFCFGVKSWAHGEKKHSDNMKDASECLQRFLNDAGNASSWMEDDDAEDEMGKCKSFSPPLIKCLFAARRE</sequence>
<name>A0A8X6NMW5_NEPPI</name>
<keyword evidence="2" id="KW-1185">Reference proteome</keyword>
<evidence type="ECO:0000313" key="1">
    <source>
        <dbReference type="EMBL" id="GFT24574.1"/>
    </source>
</evidence>
<dbReference type="AlphaFoldDB" id="A0A8X6NMW5"/>
<dbReference type="Proteomes" id="UP000887013">
    <property type="component" value="Unassembled WGS sequence"/>
</dbReference>
<evidence type="ECO:0000313" key="2">
    <source>
        <dbReference type="Proteomes" id="UP000887013"/>
    </source>
</evidence>